<comment type="similarity">
    <text evidence="12">Belongs to the ARTD/PARP family.</text>
</comment>
<dbReference type="Pfam" id="PF02877">
    <property type="entry name" value="PARP_reg"/>
    <property type="match status" value="1"/>
</dbReference>
<feature type="compositionally biased region" description="Basic and acidic residues" evidence="16">
    <location>
        <begin position="246"/>
        <end position="255"/>
    </location>
</feature>
<evidence type="ECO:0000256" key="7">
    <source>
        <dbReference type="ARBA" id="ARBA00022771"/>
    </source>
</evidence>
<gene>
    <name evidence="20" type="ORF">PSON_ATCC_30995.1.T0440076</name>
</gene>
<dbReference type="InterPro" id="IPR008893">
    <property type="entry name" value="WGR_domain"/>
</dbReference>
<evidence type="ECO:0000256" key="11">
    <source>
        <dbReference type="ARBA" id="ARBA00023242"/>
    </source>
</evidence>
<evidence type="ECO:0000256" key="12">
    <source>
        <dbReference type="ARBA" id="ARBA00024347"/>
    </source>
</evidence>
<keyword evidence="3" id="KW-0548">Nucleotidyltransferase</keyword>
<dbReference type="PANTHER" id="PTHR10459:SF60">
    <property type="entry name" value="POLY [ADP-RIBOSE] POLYMERASE 2"/>
    <property type="match status" value="1"/>
</dbReference>
<feature type="domain" description="PARP alpha-helical" evidence="18">
    <location>
        <begin position="2152"/>
        <end position="2285"/>
    </location>
</feature>
<evidence type="ECO:0000256" key="9">
    <source>
        <dbReference type="ARBA" id="ARBA00023027"/>
    </source>
</evidence>
<dbReference type="FunFam" id="1.25.40.20:FF:000822">
    <property type="entry name" value="Poly [ADP-ribose] polymerase"/>
    <property type="match status" value="1"/>
</dbReference>
<feature type="compositionally biased region" description="Low complexity" evidence="16">
    <location>
        <begin position="154"/>
        <end position="164"/>
    </location>
</feature>
<evidence type="ECO:0000256" key="1">
    <source>
        <dbReference type="ARBA" id="ARBA00022676"/>
    </source>
</evidence>
<keyword evidence="1 15" id="KW-0328">Glycosyltransferase</keyword>
<dbReference type="OrthoDB" id="2017365at2759"/>
<feature type="compositionally biased region" description="Basic residues" evidence="16">
    <location>
        <begin position="292"/>
        <end position="302"/>
    </location>
</feature>
<keyword evidence="7" id="KW-0863">Zinc-finger</keyword>
<dbReference type="PROSITE" id="PS51059">
    <property type="entry name" value="PARP_CATALYTIC"/>
    <property type="match status" value="1"/>
</dbReference>
<dbReference type="FunFam" id="1.25.40.20:FF:000714">
    <property type="entry name" value="Poly [ADP-ribose] polymerase"/>
    <property type="match status" value="1"/>
</dbReference>
<feature type="repeat" description="ANK" evidence="14">
    <location>
        <begin position="754"/>
        <end position="786"/>
    </location>
</feature>
<evidence type="ECO:0000256" key="15">
    <source>
        <dbReference type="RuleBase" id="RU362114"/>
    </source>
</evidence>
<feature type="compositionally biased region" description="Acidic residues" evidence="16">
    <location>
        <begin position="1574"/>
        <end position="1595"/>
    </location>
</feature>
<feature type="repeat" description="ANK" evidence="14">
    <location>
        <begin position="1483"/>
        <end position="1515"/>
    </location>
</feature>
<dbReference type="FunFam" id="3.90.228.10:FF:000019">
    <property type="entry name" value="Poly [ADP-ribose] polymerase"/>
    <property type="match status" value="1"/>
</dbReference>
<evidence type="ECO:0000259" key="17">
    <source>
        <dbReference type="PROSITE" id="PS51059"/>
    </source>
</evidence>
<feature type="region of interest" description="Disordered" evidence="16">
    <location>
        <begin position="115"/>
        <end position="312"/>
    </location>
</feature>
<accession>A0A8S1MXM3</accession>
<name>A0A8S1MXM3_9CILI</name>
<dbReference type="GO" id="GO:0070212">
    <property type="term" value="P:protein poly-ADP-ribosylation"/>
    <property type="evidence" value="ECO:0007669"/>
    <property type="project" value="TreeGrafter"/>
</dbReference>
<dbReference type="PANTHER" id="PTHR10459">
    <property type="entry name" value="DNA LIGASE"/>
    <property type="match status" value="1"/>
</dbReference>
<dbReference type="GO" id="GO:1990404">
    <property type="term" value="F:NAD+-protein mono-ADP-ribosyltransferase activity"/>
    <property type="evidence" value="ECO:0007669"/>
    <property type="project" value="TreeGrafter"/>
</dbReference>
<feature type="compositionally biased region" description="Polar residues" evidence="16">
    <location>
        <begin position="115"/>
        <end position="126"/>
    </location>
</feature>
<dbReference type="PROSITE" id="PS51060">
    <property type="entry name" value="PARP_ALPHA_HD"/>
    <property type="match status" value="1"/>
</dbReference>
<feature type="compositionally biased region" description="Low complexity" evidence="16">
    <location>
        <begin position="192"/>
        <end position="204"/>
    </location>
</feature>
<keyword evidence="8" id="KW-0862">Zinc</keyword>
<feature type="region of interest" description="Disordered" evidence="16">
    <location>
        <begin position="1566"/>
        <end position="1601"/>
    </location>
</feature>
<dbReference type="CDD" id="cd01437">
    <property type="entry name" value="parp_like"/>
    <property type="match status" value="1"/>
</dbReference>
<feature type="compositionally biased region" description="Acidic residues" evidence="16">
    <location>
        <begin position="272"/>
        <end position="281"/>
    </location>
</feature>
<dbReference type="InterPro" id="IPR012317">
    <property type="entry name" value="Poly(ADP-ribose)pol_cat_dom"/>
</dbReference>
<feature type="region of interest" description="Disordered" evidence="16">
    <location>
        <begin position="1049"/>
        <end position="1140"/>
    </location>
</feature>
<evidence type="ECO:0000313" key="21">
    <source>
        <dbReference type="Proteomes" id="UP000692954"/>
    </source>
</evidence>
<dbReference type="PROSITE" id="PS51977">
    <property type="entry name" value="WGR"/>
    <property type="match status" value="1"/>
</dbReference>
<dbReference type="GO" id="GO:0003950">
    <property type="term" value="F:NAD+ poly-ADP-ribosyltransferase activity"/>
    <property type="evidence" value="ECO:0007669"/>
    <property type="project" value="UniProtKB-UniRule"/>
</dbReference>
<feature type="domain" description="PARP catalytic" evidence="17">
    <location>
        <begin position="2295"/>
        <end position="2553"/>
    </location>
</feature>
<keyword evidence="5" id="KW-0677">Repeat</keyword>
<dbReference type="Pfam" id="PF12796">
    <property type="entry name" value="Ank_2"/>
    <property type="match status" value="5"/>
</dbReference>
<evidence type="ECO:0000256" key="14">
    <source>
        <dbReference type="PROSITE-ProRule" id="PRU00023"/>
    </source>
</evidence>
<feature type="repeat" description="ANK" evidence="14">
    <location>
        <begin position="1745"/>
        <end position="1777"/>
    </location>
</feature>
<dbReference type="InterPro" id="IPR004102">
    <property type="entry name" value="Poly(ADP-ribose)pol_reg_dom"/>
</dbReference>
<keyword evidence="21" id="KW-1185">Reference proteome</keyword>
<evidence type="ECO:0000256" key="2">
    <source>
        <dbReference type="ARBA" id="ARBA00022679"/>
    </source>
</evidence>
<keyword evidence="11" id="KW-0539">Nucleus</keyword>
<evidence type="ECO:0000256" key="13">
    <source>
        <dbReference type="ARBA" id="ARBA00033987"/>
    </source>
</evidence>
<comment type="caution">
    <text evidence="20">The sequence shown here is derived from an EMBL/GenBank/DDBJ whole genome shotgun (WGS) entry which is preliminary data.</text>
</comment>
<dbReference type="GO" id="GO:0008270">
    <property type="term" value="F:zinc ion binding"/>
    <property type="evidence" value="ECO:0007669"/>
    <property type="project" value="UniProtKB-KW"/>
</dbReference>
<evidence type="ECO:0000256" key="16">
    <source>
        <dbReference type="SAM" id="MobiDB-lite"/>
    </source>
</evidence>
<feature type="compositionally biased region" description="Basic and acidic residues" evidence="16">
    <location>
        <begin position="1049"/>
        <end position="1063"/>
    </location>
</feature>
<sequence length="2553" mass="293590">MKTRGQKVEPSYAYQFKKDQILGQSEKGKAVFFKVVEDLKTNDHKSQLRVVRLEQQEKQKDGKVVYKESQEALLSVKERTKIVEDVEVKSTKQNPRSKSTVTSFIFPQDTLQEIAKSTKQVPANTKQQKKQVSSESESEEEEAPKKYTIKKGTKQVVKGQTQKQVVKKNMKKKDESEDSVEQESSEEEPPKKQSITKKQIQKQTKNNKKGSKQVKQEKSEEHSEEEEENNQEQKKKRVTRQTLNSQKEKLEELPPQKKQVKRGRAQIKQKFEEDEDVEDNEVQSQSVEQKKKVSKANGKKSKSQPAQPTKFVKGKVNPNYREIRQISEQFEGTSSKFVDYSSIMMNNNELIRAAKTGNIKLLEDIFANSQKISNIFQSWGPENEINAIELIFQRQDKAMLLQFIKSIGKLKLGSTPSCSLKEINTGYNNQYAYGSRTRKVALGRGGREGNNALVYDLDQDDSLTDAILERLMEIESNPEFFGLMMAQLGNEQQYYNLIAIAVRSGNWKTAGYLVQMAMDKGHMYGFNQVHVDVLNYTSASRIGNIKKPSATKKSGGNYLITPIHCAAINPNHSCLQKLLDISQEYNILDEIHRKPVHYAAVSQTSACLKYLMENSIDVREGDRNKNTPLILAAEFGRTHNVQILASNNIDGKNRDGNAAIHVACQGGHLETVKVLLKQGAKINQTGQNRMTPLNIACAYGHYELAKYLIEQGAKVLAKDKYGRSSCVLAARNGNVKILSLLLYHGAEYDQPDSSKNTPLHYAAAYGFPECIEELMKAGADQNLPNSWKLTPLSVALQKNHLSIVKKLLSYPTTDVNCKDDEGRTLVSSSLSKFTVDTFEYIKYLILEKNADVKISDLQEKTPLHYAVLLSRKDAKQYYNKWNEMSKAERRDIKNNYEKLVHEMIELLINAGSDVNIQDTNGQTPFIQSLMSQNFKVSELLMKLSTPTVNYVDKRDRNILHKLIECRLFLNVKGFTILKDIIKTIDPTFVNQYDENGWNPLLYLISEYTSIAQTQHTEIYNKKVSLLQQKLFEEKLKEILQEEERINQEKKLKNNDENEKKNQNQDDDENEEDEDEEQEEDGEEEEGAEEDGENEEEEDNQDDNNNEDEENEEDEQHSGDYDEEENEEYEDEEDEDNNQNKKNLLGQGLFEQTNVFSKAQANSVTTKEQYHSKTFYHKNKPVIVFLNNDQVEILQNEAKQESLNLQDTVLNLYQLFINLGADPNSTIIKRKQFREQKEGEQEKEDHPYVDEGGYTIAHFIFKNYHSVSFLQGIYNIKDISLTEVALQNIYPIHLFANSCDAHQICGRENETSQTFLEYVIKKINVNVKDEQSNTPTSIIACRYSIVFDGILDLLISNGGSVNNLNEDDVVPLQSWVKSNNVKVVATLLTKFKADPSFPDKSKRTALHHAINSSNSQADASFEMEHLLIKNGANTNALDIFKRTPLFYAFTKMTYDNDFREIDPFETVSSVLADKHCEVDCVDIHQRSPLHYAAMRGSVISGRYMIKMKAPIDVPDKYGNTPLALAFLCGHSNFCTMLIDNKADVNRFATIVDYKKIRQEEKKQRKERIQKVQAIEQEDNEFQTDSDEQDEQEDEDFNNGLYGSTKNKKIAAVKASKKAKGSGSYQQQKKSNRIYLLQSNKFPVGTYSYFKLAIKQGWQGVAYLLISDGYDLQRAIEDAIMEEQFKLVRTLLMKVKDDEVVQRKNQNKQNLFHIFSIKGRKCTDEIALMIAEELASRLVDKNAKDDQNNTPLHYAAQNDFYGMIQYLLQSNCDPNIYNNDKNTPFSIRLQENYKALVSDVELQCWKDQNTNLNVKFKVKEKDYTITPILFLIQEFHLEDEIILTKFTEAGCDINEKTESGETSLMLAIRINSMKLVNFVLNHPKFNKDIHSQDSQSRTPIHYVVQPLEFGSYENIQMLELLAKQFNINQPDNQGRTPLDYANDQDSGTMAEVLKKLNAKEGKKQKQPRLPTSVISQAQWVEEEIDVETDAQKFLDLNGEQLDDSKQDRKKIVDPAGQESGKVEVWIDKESGPYSLLMTKVDIGNGIYSENVFYKMQVLHEINRNVFILLTKWGRIGTDGQHQLTPFENAEEAIKEFNKIFQNKTGGNDWRKVQTGEVPFVKKPGKYQLINFKNVKNFKTLLTPFDFSKKSPYQQSNLDKAIKRFMLQFVQVKLYNKDLEQFHVDLDSMPIERLDRKQLEAAKAILNELTDCVEDLQKLRQKGDLDIKKIQNIFTEISDKSSRFYELVPTKEQQTEPIPPLDSVEAINQKLLLIETLLNFEITSKILLGAHLMKQTINPLTYCFNALNVRVVTLPQEHPEFKLIAQYINSSQKTKISNIFAVERRGEAERFEHNKQYKRMLLWHGSKISNFMGILAQGLRVAPPWAFNTGAMFGKGIYFADMFQKSFAYTEDWSLYYNQYNGLLQQNGYYNRQRNNQKDEQDEIQRYRYMLLCEVAVGKSKNLYNAEYISNLDKQYQSVKGCGRRGPDYKQSVVLANGCKVPVGQCIEYQLPKKKDKNGNQIRFQLQHNEYIVYDETKVRVRYMVQLDTKDTLDEY</sequence>
<keyword evidence="9 15" id="KW-0520">NAD</keyword>
<evidence type="ECO:0000256" key="5">
    <source>
        <dbReference type="ARBA" id="ARBA00022737"/>
    </source>
</evidence>
<proteinExistence type="inferred from homology"/>
<dbReference type="GO" id="GO:0016779">
    <property type="term" value="F:nucleotidyltransferase activity"/>
    <property type="evidence" value="ECO:0007669"/>
    <property type="project" value="UniProtKB-KW"/>
</dbReference>
<keyword evidence="10" id="KW-0238">DNA-binding</keyword>
<dbReference type="FunFam" id="1.25.40.20:FF:000711">
    <property type="entry name" value="Poly [ADP-ribose] polymerase"/>
    <property type="match status" value="1"/>
</dbReference>
<keyword evidence="14" id="KW-0040">ANK repeat</keyword>
<dbReference type="GO" id="GO:0003677">
    <property type="term" value="F:DNA binding"/>
    <property type="evidence" value="ECO:0007669"/>
    <property type="project" value="UniProtKB-KW"/>
</dbReference>
<keyword evidence="4" id="KW-0479">Metal-binding</keyword>
<feature type="compositionally biased region" description="Basic residues" evidence="16">
    <location>
        <begin position="258"/>
        <end position="267"/>
    </location>
</feature>
<dbReference type="GO" id="GO:0006302">
    <property type="term" value="P:double-strand break repair"/>
    <property type="evidence" value="ECO:0007669"/>
    <property type="project" value="TreeGrafter"/>
</dbReference>
<organism evidence="20 21">
    <name type="scientific">Paramecium sonneborni</name>
    <dbReference type="NCBI Taxonomy" id="65129"/>
    <lineage>
        <taxon>Eukaryota</taxon>
        <taxon>Sar</taxon>
        <taxon>Alveolata</taxon>
        <taxon>Ciliophora</taxon>
        <taxon>Intramacronucleata</taxon>
        <taxon>Oligohymenophorea</taxon>
        <taxon>Peniculida</taxon>
        <taxon>Parameciidae</taxon>
        <taxon>Paramecium</taxon>
    </lineage>
</organism>
<evidence type="ECO:0000256" key="8">
    <source>
        <dbReference type="ARBA" id="ARBA00022833"/>
    </source>
</evidence>
<evidence type="ECO:0000256" key="10">
    <source>
        <dbReference type="ARBA" id="ARBA00023125"/>
    </source>
</evidence>
<feature type="compositionally biased region" description="Acidic residues" evidence="16">
    <location>
        <begin position="1064"/>
        <end position="1136"/>
    </location>
</feature>
<dbReference type="FunFam" id="1.20.142.10:FF:000002">
    <property type="entry name" value="Poly [ADP-ribose] polymerase"/>
    <property type="match status" value="1"/>
</dbReference>
<feature type="domain" description="WGR" evidence="19">
    <location>
        <begin position="2019"/>
        <end position="2124"/>
    </location>
</feature>
<feature type="repeat" description="ANK" evidence="14">
    <location>
        <begin position="1516"/>
        <end position="1548"/>
    </location>
</feature>
<dbReference type="Proteomes" id="UP000692954">
    <property type="component" value="Unassembled WGS sequence"/>
</dbReference>
<dbReference type="EC" id="2.4.2.-" evidence="15"/>
<dbReference type="SMART" id="SM00773">
    <property type="entry name" value="WGR"/>
    <property type="match status" value="1"/>
</dbReference>
<reference evidence="20" key="1">
    <citation type="submission" date="2021-01" db="EMBL/GenBank/DDBJ databases">
        <authorList>
            <consortium name="Genoscope - CEA"/>
            <person name="William W."/>
        </authorList>
    </citation>
    <scope>NUCLEOTIDE SEQUENCE</scope>
</reference>
<evidence type="ECO:0000313" key="20">
    <source>
        <dbReference type="EMBL" id="CAD8082841.1"/>
    </source>
</evidence>
<comment type="catalytic activity">
    <reaction evidence="13">
        <text>NAD(+) + (ADP-D-ribosyl)n-acceptor = nicotinamide + (ADP-D-ribosyl)n+1-acceptor + H(+).</text>
        <dbReference type="EC" id="2.4.2.30"/>
    </reaction>
</comment>
<protein>
    <recommendedName>
        <fullName evidence="15">Poly [ADP-ribose] polymerase</fullName>
        <shortName evidence="15">PARP</shortName>
        <ecNumber evidence="15">2.4.2.-</ecNumber>
    </recommendedName>
</protein>
<dbReference type="FunFam" id="2.20.140.10:FF:000002">
    <property type="entry name" value="Poly [ADP-ribose] polymerase"/>
    <property type="match status" value="1"/>
</dbReference>
<feature type="repeat" description="ANK" evidence="14">
    <location>
        <begin position="655"/>
        <end position="687"/>
    </location>
</feature>
<feature type="compositionally biased region" description="Acidic residues" evidence="16">
    <location>
        <begin position="176"/>
        <end position="187"/>
    </location>
</feature>
<evidence type="ECO:0000259" key="19">
    <source>
        <dbReference type="PROSITE" id="PS51977"/>
    </source>
</evidence>
<evidence type="ECO:0000259" key="18">
    <source>
        <dbReference type="PROSITE" id="PS51060"/>
    </source>
</evidence>
<feature type="repeat" description="ANK" evidence="14">
    <location>
        <begin position="721"/>
        <end position="753"/>
    </location>
</feature>
<dbReference type="SMART" id="SM00248">
    <property type="entry name" value="ANK"/>
    <property type="match status" value="21"/>
</dbReference>
<evidence type="ECO:0000256" key="6">
    <source>
        <dbReference type="ARBA" id="ARBA00022765"/>
    </source>
</evidence>
<dbReference type="PROSITE" id="PS50297">
    <property type="entry name" value="ANK_REP_REGION"/>
    <property type="match status" value="6"/>
</dbReference>
<feature type="repeat" description="ANK" evidence="14">
    <location>
        <begin position="1400"/>
        <end position="1438"/>
    </location>
</feature>
<keyword evidence="6" id="KW-0013">ADP-ribosylation</keyword>
<evidence type="ECO:0000256" key="4">
    <source>
        <dbReference type="ARBA" id="ARBA00022723"/>
    </source>
</evidence>
<dbReference type="CDD" id="cd07997">
    <property type="entry name" value="WGR_PARP"/>
    <property type="match status" value="1"/>
</dbReference>
<dbReference type="Pfam" id="PF05406">
    <property type="entry name" value="WGR"/>
    <property type="match status" value="1"/>
</dbReference>
<dbReference type="GO" id="GO:0005730">
    <property type="term" value="C:nucleolus"/>
    <property type="evidence" value="ECO:0007669"/>
    <property type="project" value="TreeGrafter"/>
</dbReference>
<evidence type="ECO:0000256" key="3">
    <source>
        <dbReference type="ARBA" id="ARBA00022695"/>
    </source>
</evidence>
<dbReference type="InterPro" id="IPR002110">
    <property type="entry name" value="Ankyrin_rpt"/>
</dbReference>
<feature type="repeat" description="ANK" evidence="14">
    <location>
        <begin position="688"/>
        <end position="720"/>
    </location>
</feature>
<dbReference type="PROSITE" id="PS50088">
    <property type="entry name" value="ANK_REPEAT"/>
    <property type="match status" value="8"/>
</dbReference>
<keyword evidence="2 15" id="KW-0808">Transferase</keyword>
<dbReference type="EMBL" id="CAJJDN010000044">
    <property type="protein sequence ID" value="CAD8082841.1"/>
    <property type="molecule type" value="Genomic_DNA"/>
</dbReference>
<dbReference type="Pfam" id="PF00644">
    <property type="entry name" value="PARP"/>
    <property type="match status" value="1"/>
</dbReference>
<dbReference type="InterPro" id="IPR050800">
    <property type="entry name" value="ARTD/PARP"/>
</dbReference>